<dbReference type="EMBL" id="FN649760">
    <property type="protein sequence ID" value="CBJ33807.1"/>
    <property type="molecule type" value="Genomic_DNA"/>
</dbReference>
<accession>D7G544</accession>
<keyword evidence="2" id="KW-1185">Reference proteome</keyword>
<reference evidence="1 2" key="1">
    <citation type="journal article" date="2010" name="Nature">
        <title>The Ectocarpus genome and the independent evolution of multicellularity in brown algae.</title>
        <authorList>
            <person name="Cock J.M."/>
            <person name="Sterck L."/>
            <person name="Rouze P."/>
            <person name="Scornet D."/>
            <person name="Allen A.E."/>
            <person name="Amoutzias G."/>
            <person name="Anthouard V."/>
            <person name="Artiguenave F."/>
            <person name="Aury J.M."/>
            <person name="Badger J.H."/>
            <person name="Beszteri B."/>
            <person name="Billiau K."/>
            <person name="Bonnet E."/>
            <person name="Bothwell J.H."/>
            <person name="Bowler C."/>
            <person name="Boyen C."/>
            <person name="Brownlee C."/>
            <person name="Carrano C.J."/>
            <person name="Charrier B."/>
            <person name="Cho G.Y."/>
            <person name="Coelho S.M."/>
            <person name="Collen J."/>
            <person name="Corre E."/>
            <person name="Da Silva C."/>
            <person name="Delage L."/>
            <person name="Delaroque N."/>
            <person name="Dittami S.M."/>
            <person name="Doulbeau S."/>
            <person name="Elias M."/>
            <person name="Farnham G."/>
            <person name="Gachon C.M."/>
            <person name="Gschloessl B."/>
            <person name="Heesch S."/>
            <person name="Jabbari K."/>
            <person name="Jubin C."/>
            <person name="Kawai H."/>
            <person name="Kimura K."/>
            <person name="Kloareg B."/>
            <person name="Kupper F.C."/>
            <person name="Lang D."/>
            <person name="Le Bail A."/>
            <person name="Leblanc C."/>
            <person name="Lerouge P."/>
            <person name="Lohr M."/>
            <person name="Lopez P.J."/>
            <person name="Martens C."/>
            <person name="Maumus F."/>
            <person name="Michel G."/>
            <person name="Miranda-Saavedra D."/>
            <person name="Morales J."/>
            <person name="Moreau H."/>
            <person name="Motomura T."/>
            <person name="Nagasato C."/>
            <person name="Napoli C.A."/>
            <person name="Nelson D.R."/>
            <person name="Nyvall-Collen P."/>
            <person name="Peters A.F."/>
            <person name="Pommier C."/>
            <person name="Potin P."/>
            <person name="Poulain J."/>
            <person name="Quesneville H."/>
            <person name="Read B."/>
            <person name="Rensing S.A."/>
            <person name="Ritter A."/>
            <person name="Rousvoal S."/>
            <person name="Samanta M."/>
            <person name="Samson G."/>
            <person name="Schroeder D.C."/>
            <person name="Segurens B."/>
            <person name="Strittmatter M."/>
            <person name="Tonon T."/>
            <person name="Tregear J.W."/>
            <person name="Valentin K."/>
            <person name="von Dassow P."/>
            <person name="Yamagishi T."/>
            <person name="Van de Peer Y."/>
            <person name="Wincker P."/>
        </authorList>
    </citation>
    <scope>NUCLEOTIDE SEQUENCE [LARGE SCALE GENOMIC DNA]</scope>
    <source>
        <strain evidence="2">Ec32 / CCAP1310/4</strain>
    </source>
</reference>
<dbReference type="AlphaFoldDB" id="D7G544"/>
<evidence type="ECO:0000313" key="1">
    <source>
        <dbReference type="EMBL" id="CBJ33807.1"/>
    </source>
</evidence>
<proteinExistence type="predicted"/>
<dbReference type="InParanoid" id="D7G544"/>
<organism evidence="1 2">
    <name type="scientific">Ectocarpus siliculosus</name>
    <name type="common">Brown alga</name>
    <name type="synonym">Conferva siliculosa</name>
    <dbReference type="NCBI Taxonomy" id="2880"/>
    <lineage>
        <taxon>Eukaryota</taxon>
        <taxon>Sar</taxon>
        <taxon>Stramenopiles</taxon>
        <taxon>Ochrophyta</taxon>
        <taxon>PX clade</taxon>
        <taxon>Phaeophyceae</taxon>
        <taxon>Ectocarpales</taxon>
        <taxon>Ectocarpaceae</taxon>
        <taxon>Ectocarpus</taxon>
    </lineage>
</organism>
<name>D7G544_ECTSI</name>
<protein>
    <submittedName>
        <fullName evidence="1">Uncharacterized protein</fullName>
    </submittedName>
</protein>
<evidence type="ECO:0000313" key="2">
    <source>
        <dbReference type="Proteomes" id="UP000002630"/>
    </source>
</evidence>
<gene>
    <name evidence="1" type="ORF">Esi_0620_0008</name>
</gene>
<dbReference type="Proteomes" id="UP000002630">
    <property type="component" value="Unassembled WGS sequence"/>
</dbReference>
<sequence length="546" mass="59741">MREILRLSHLMQVQKTMRGFTPFVLLLATKVDFSTGHAVNVLQHDGRRALSAVEEANDLDLFYRRLDPGPGQCCGMCTQLTLNSRIVELLVSGDDANAGDLNPAVLGAGASFNIIIIMTIVFTDNAAADPSKVEMNVFEVVITPDDWTDVPCSYLEDDCVVFENDELFMFAPDAPGGFATLSLDAVNEINANTDINVISTKCTLVCENASDCDSDLDPADDGVDFGVIQQSMFNNGFCTPRIWDDPHLTGLRGQHFDWYGQDGGWYAFLSTPDQLQMNLRVTSHLPATFPERQLVTGVALVTEGGHTITADIVDPLDLAPTCHGTVDAVGSAPCLVNGGLRITVDGREQLQGAGEYDFDGDIHITAVNLPLECQRFGDYMMWGDLDVEQRLRGGSRSLRSAETVFDWLVADSVMIAPAWCVKYLKELNGDVTALASMKSSHAVLRIGTPNLSLRVNVGINTEREQTLQDGRVVPTASFWQMDVRVEHAEGMATAKGMLETYGYVCSLNGLSLEWILGGCFVVCWIRTRPRRSGMLHRGICERAAVV</sequence>